<feature type="transmembrane region" description="Helical" evidence="16">
    <location>
        <begin position="325"/>
        <end position="344"/>
    </location>
</feature>
<dbReference type="PANTHER" id="PTHR45827">
    <property type="entry name" value="SORTING NEXIN"/>
    <property type="match status" value="1"/>
</dbReference>
<dbReference type="CDD" id="cd07626">
    <property type="entry name" value="BAR_SNX9_like"/>
    <property type="match status" value="1"/>
</dbReference>
<evidence type="ECO:0000256" key="6">
    <source>
        <dbReference type="ARBA" id="ARBA00022443"/>
    </source>
</evidence>
<keyword evidence="6 14" id="KW-0728">SH3 domain</keyword>
<keyword evidence="13" id="KW-0968">Cytoplasmic vesicle</keyword>
<dbReference type="CDD" id="cd11763">
    <property type="entry name" value="SH3_SNX9_like"/>
    <property type="match status" value="1"/>
</dbReference>
<feature type="compositionally biased region" description="Acidic residues" evidence="15">
    <location>
        <begin position="586"/>
        <end position="600"/>
    </location>
</feature>
<evidence type="ECO:0000256" key="13">
    <source>
        <dbReference type="ARBA" id="ARBA00023329"/>
    </source>
</evidence>
<evidence type="ECO:0000256" key="12">
    <source>
        <dbReference type="ARBA" id="ARBA00023136"/>
    </source>
</evidence>
<dbReference type="GO" id="GO:0097320">
    <property type="term" value="P:plasma membrane tubulation"/>
    <property type="evidence" value="ECO:0007669"/>
    <property type="project" value="TreeGrafter"/>
</dbReference>
<dbReference type="GO" id="GO:0016758">
    <property type="term" value="F:hexosyltransferase activity"/>
    <property type="evidence" value="ECO:0007669"/>
    <property type="project" value="InterPro"/>
</dbReference>
<dbReference type="PROSITE" id="PS50002">
    <property type="entry name" value="SH3"/>
    <property type="match status" value="1"/>
</dbReference>
<dbReference type="GO" id="GO:0035091">
    <property type="term" value="F:phosphatidylinositol binding"/>
    <property type="evidence" value="ECO:0007669"/>
    <property type="project" value="InterPro"/>
</dbReference>
<dbReference type="Proteomes" id="UP000014500">
    <property type="component" value="Unassembled WGS sequence"/>
</dbReference>
<comment type="pathway">
    <text evidence="3">Protein modification; protein glycosylation.</text>
</comment>
<dbReference type="EnsemblMetazoa" id="SMAR007056-RA">
    <property type="protein sequence ID" value="SMAR007056-PA"/>
    <property type="gene ID" value="SMAR007056"/>
</dbReference>
<evidence type="ECO:0000256" key="16">
    <source>
        <dbReference type="SAM" id="Phobius"/>
    </source>
</evidence>
<feature type="transmembrane region" description="Helical" evidence="16">
    <location>
        <begin position="9"/>
        <end position="28"/>
    </location>
</feature>
<dbReference type="PROSITE" id="PS50195">
    <property type="entry name" value="PX"/>
    <property type="match status" value="1"/>
</dbReference>
<dbReference type="InterPro" id="IPR036028">
    <property type="entry name" value="SH3-like_dom_sf"/>
</dbReference>
<feature type="transmembrane region" description="Helical" evidence="16">
    <location>
        <begin position="235"/>
        <end position="253"/>
    </location>
</feature>
<dbReference type="STRING" id="126957.T1J0K5"/>
<feature type="compositionally biased region" description="Pro residues" evidence="15">
    <location>
        <begin position="543"/>
        <end position="552"/>
    </location>
</feature>
<comment type="subcellular location">
    <subcellularLocation>
        <location evidence="1">Cytoplasmic vesicle membrane</location>
    </subcellularLocation>
    <subcellularLocation>
        <location evidence="2">Endoplasmic reticulum membrane</location>
        <topology evidence="2">Multi-pass membrane protein</topology>
    </subcellularLocation>
</comment>
<dbReference type="AlphaFoldDB" id="T1J0K5"/>
<keyword evidence="7" id="KW-0328">Glycosyltransferase</keyword>
<reference evidence="19" key="2">
    <citation type="submission" date="2015-02" db="UniProtKB">
        <authorList>
            <consortium name="EnsemblMetazoa"/>
        </authorList>
    </citation>
    <scope>IDENTIFICATION</scope>
</reference>
<dbReference type="InterPro" id="IPR036871">
    <property type="entry name" value="PX_dom_sf"/>
</dbReference>
<evidence type="ECO:0000256" key="14">
    <source>
        <dbReference type="PROSITE-ProRule" id="PRU00192"/>
    </source>
</evidence>
<evidence type="ECO:0000256" key="5">
    <source>
        <dbReference type="ARBA" id="ARBA00010883"/>
    </source>
</evidence>
<dbReference type="Gene3D" id="3.30.1520.10">
    <property type="entry name" value="Phox-like domain"/>
    <property type="match status" value="1"/>
</dbReference>
<dbReference type="PhylomeDB" id="T1J0K5"/>
<dbReference type="Pfam" id="PF10456">
    <property type="entry name" value="BAR_3_WASP_bdg"/>
    <property type="match status" value="1"/>
</dbReference>
<dbReference type="EMBL" id="JH431735">
    <property type="status" value="NOT_ANNOTATED_CDS"/>
    <property type="molecule type" value="Genomic_DNA"/>
</dbReference>
<keyword evidence="20" id="KW-1185">Reference proteome</keyword>
<evidence type="ECO:0000256" key="8">
    <source>
        <dbReference type="ARBA" id="ARBA00022679"/>
    </source>
</evidence>
<dbReference type="InterPro" id="IPR001683">
    <property type="entry name" value="PX_dom"/>
</dbReference>
<evidence type="ECO:0000256" key="2">
    <source>
        <dbReference type="ARBA" id="ARBA00004477"/>
    </source>
</evidence>
<feature type="transmembrane region" description="Helical" evidence="16">
    <location>
        <begin position="175"/>
        <end position="198"/>
    </location>
</feature>
<feature type="transmembrane region" description="Helical" evidence="16">
    <location>
        <begin position="114"/>
        <end position="138"/>
    </location>
</feature>
<dbReference type="InterPro" id="IPR001452">
    <property type="entry name" value="SH3_domain"/>
</dbReference>
<feature type="transmembrane region" description="Helical" evidence="16">
    <location>
        <begin position="300"/>
        <end position="318"/>
    </location>
</feature>
<dbReference type="eggNOG" id="KOG2528">
    <property type="taxonomic scope" value="Eukaryota"/>
</dbReference>
<dbReference type="SUPFAM" id="SSF50044">
    <property type="entry name" value="SH3-domain"/>
    <property type="match status" value="1"/>
</dbReference>
<evidence type="ECO:0000256" key="4">
    <source>
        <dbReference type="ARBA" id="ARBA00008715"/>
    </source>
</evidence>
<sequence length="1038" mass="119089">MMELKMDDGIVPLGMLLAIVVRWGVSLYPHSGQGKPPMYGDYEAQRHWQEITWNLSPRQWYLNSTKNDLMYWGLDYPPLTAYHSYLCGFMASRINPDWIKLFASRGTEDESHKLFMRFSVFFVDVLIYMSAVLAYWLIGFKTLKRKSCAIAVMLMYPGLILIDHGHFQYPFLGLTLWAIVALKSGHDFFATIAFCCALNYKQMELYHALPFFSYLLGLCVKISPTKGFLRVVKLGSLVIAVFLICWFPFLRSWKLFNRVLLRLFPFNRGLFEDKVANVWCVISLIIKVKNIFTISTLAQISLYTTAIACFPSAFNLFVHPGIHRFKLALINISLCFFLFSYQVHEKSILLVALMFPLFVKDGLTLPYFATSFLFIILAGNAFLKSEQIRQPENSQQMGKMGFYLSLLGALSLNFLQIAVQPPEKYPDIHTMLNCVYSFVHFILFLLYFHWKQFTCSDIWQEQSKKRLQNGTVSGELEFSKVVRVLYDFEGQAGSGELTIFTNDVLNVTRQDVGEGWWEGTNAQGVVGLFPEAYVETLSTSGPPSMPPPPLPPGTDDANCNAPGDFEHHSVSCPSSPNASFPHPGYDGDDWDDDWDEDDDDDSHHPTQNSRSNSNEIKTSLALPNRDVKSSSTGDVSAIGRDGGKGAMKKNFNRFSTFVKSGGEAFILGQLKISVQESEKIYIMETTDGIMWDQNPNPFYCVIASPKKESKLKGLKSYIAYQITPTFNNIQVSRRYKHFDWLHQRLEEKFTLIPVPPLPDKQISGRYEEQFIEHRMIQLQSWVNRITRHPVLSRSEVFKHFLVCTDEKKWKAGKRRAEKDELVGASFFMAIQTPETQLDSTSMEQETEHFSKFIKTMDDAVKQLQTTVFDQMKKHTGPYKREYSKVGSAFRALGVAFEADPRRYSQDLTKAIKHTGDTYDDIGKLFEDQPKYDLEVVADVLHEYKGILAAFPEILTGALQKKREYEKLKQEGRMDINQVEEVCKRTDVVCYAAMAELTHFQCERVTDFKEMMQTYLKQQMEFYQKIVNKLQESLAMYSA</sequence>
<accession>T1J0K5</accession>
<dbReference type="GO" id="GO:0006897">
    <property type="term" value="P:endocytosis"/>
    <property type="evidence" value="ECO:0007669"/>
    <property type="project" value="TreeGrafter"/>
</dbReference>
<evidence type="ECO:0000256" key="11">
    <source>
        <dbReference type="ARBA" id="ARBA00022989"/>
    </source>
</evidence>
<feature type="transmembrane region" description="Helical" evidence="16">
    <location>
        <begin position="428"/>
        <end position="448"/>
    </location>
</feature>
<dbReference type="InterPro" id="IPR004856">
    <property type="entry name" value="Glyco_trans_ALG6/ALG8"/>
</dbReference>
<comment type="similarity">
    <text evidence="4">Belongs to the ALG6/ALG8 glucosyltransferase family.</text>
</comment>
<dbReference type="SMART" id="SM00312">
    <property type="entry name" value="PX"/>
    <property type="match status" value="1"/>
</dbReference>
<feature type="domain" description="SH3" evidence="17">
    <location>
        <begin position="477"/>
        <end position="539"/>
    </location>
</feature>
<feature type="transmembrane region" description="Helical" evidence="16">
    <location>
        <begin position="150"/>
        <end position="169"/>
    </location>
</feature>
<evidence type="ECO:0000256" key="9">
    <source>
        <dbReference type="ARBA" id="ARBA00022692"/>
    </source>
</evidence>
<evidence type="ECO:0000256" key="7">
    <source>
        <dbReference type="ARBA" id="ARBA00022676"/>
    </source>
</evidence>
<feature type="region of interest" description="Disordered" evidence="15">
    <location>
        <begin position="537"/>
        <end position="643"/>
    </location>
</feature>
<evidence type="ECO:0000256" key="1">
    <source>
        <dbReference type="ARBA" id="ARBA00004156"/>
    </source>
</evidence>
<dbReference type="SMART" id="SM00326">
    <property type="entry name" value="SH3"/>
    <property type="match status" value="1"/>
</dbReference>
<dbReference type="SUPFAM" id="SSF64268">
    <property type="entry name" value="PX domain"/>
    <property type="match status" value="1"/>
</dbReference>
<dbReference type="UniPathway" id="UPA00378"/>
<dbReference type="Pfam" id="PF03155">
    <property type="entry name" value="Alg6_Alg8"/>
    <property type="match status" value="2"/>
</dbReference>
<evidence type="ECO:0000313" key="20">
    <source>
        <dbReference type="Proteomes" id="UP000014500"/>
    </source>
</evidence>
<dbReference type="GO" id="GO:0005789">
    <property type="term" value="C:endoplasmic reticulum membrane"/>
    <property type="evidence" value="ECO:0007669"/>
    <property type="project" value="UniProtKB-SubCell"/>
</dbReference>
<dbReference type="Pfam" id="PF00787">
    <property type="entry name" value="PX"/>
    <property type="match status" value="1"/>
</dbReference>
<organism evidence="19 20">
    <name type="scientific">Strigamia maritima</name>
    <name type="common">European centipede</name>
    <name type="synonym">Geophilus maritimus</name>
    <dbReference type="NCBI Taxonomy" id="126957"/>
    <lineage>
        <taxon>Eukaryota</taxon>
        <taxon>Metazoa</taxon>
        <taxon>Ecdysozoa</taxon>
        <taxon>Arthropoda</taxon>
        <taxon>Myriapoda</taxon>
        <taxon>Chilopoda</taxon>
        <taxon>Pleurostigmophora</taxon>
        <taxon>Geophilomorpha</taxon>
        <taxon>Linotaeniidae</taxon>
        <taxon>Strigamia</taxon>
    </lineage>
</organism>
<keyword evidence="8" id="KW-0808">Transferase</keyword>
<comment type="similarity">
    <text evidence="5">Belongs to the sorting nexin family.</text>
</comment>
<dbReference type="Gene3D" id="1.20.1270.60">
    <property type="entry name" value="Arfaptin homology (AH) domain/BAR domain"/>
    <property type="match status" value="1"/>
</dbReference>
<dbReference type="HOGENOM" id="CLU_293082_0_0_1"/>
<evidence type="ECO:0000259" key="18">
    <source>
        <dbReference type="PROSITE" id="PS50195"/>
    </source>
</evidence>
<keyword evidence="9 16" id="KW-0812">Transmembrane</keyword>
<dbReference type="GO" id="GO:0005886">
    <property type="term" value="C:plasma membrane"/>
    <property type="evidence" value="ECO:0007669"/>
    <property type="project" value="TreeGrafter"/>
</dbReference>
<dbReference type="GO" id="GO:0030659">
    <property type="term" value="C:cytoplasmic vesicle membrane"/>
    <property type="evidence" value="ECO:0007669"/>
    <property type="project" value="UniProtKB-SubCell"/>
</dbReference>
<evidence type="ECO:0000313" key="19">
    <source>
        <dbReference type="EnsemblMetazoa" id="SMAR007056-PA"/>
    </source>
</evidence>
<evidence type="ECO:0000256" key="10">
    <source>
        <dbReference type="ARBA" id="ARBA00022824"/>
    </source>
</evidence>
<evidence type="ECO:0000256" key="3">
    <source>
        <dbReference type="ARBA" id="ARBA00004922"/>
    </source>
</evidence>
<feature type="transmembrane region" description="Helical" evidence="16">
    <location>
        <begin position="364"/>
        <end position="383"/>
    </location>
</feature>
<dbReference type="PANTHER" id="PTHR45827:SF1">
    <property type="entry name" value="SORTING NEXIN"/>
    <property type="match status" value="1"/>
</dbReference>
<protein>
    <submittedName>
        <fullName evidence="19">Uncharacterized protein</fullName>
    </submittedName>
</protein>
<feature type="transmembrane region" description="Helical" evidence="16">
    <location>
        <begin position="403"/>
        <end position="422"/>
    </location>
</feature>
<dbReference type="CDD" id="cd06862">
    <property type="entry name" value="PX_SNX9_18_like"/>
    <property type="match status" value="1"/>
</dbReference>
<name>T1J0K5_STRMM</name>
<evidence type="ECO:0000256" key="15">
    <source>
        <dbReference type="SAM" id="MobiDB-lite"/>
    </source>
</evidence>
<dbReference type="Gene3D" id="2.30.30.40">
    <property type="entry name" value="SH3 Domains"/>
    <property type="match status" value="1"/>
</dbReference>
<keyword evidence="12 16" id="KW-0472">Membrane</keyword>
<feature type="compositionally biased region" description="Polar residues" evidence="15">
    <location>
        <begin position="605"/>
        <end position="617"/>
    </location>
</feature>
<dbReference type="Pfam" id="PF14604">
    <property type="entry name" value="SH3_9"/>
    <property type="match status" value="1"/>
</dbReference>
<proteinExistence type="inferred from homology"/>
<dbReference type="InterPro" id="IPR019497">
    <property type="entry name" value="Sorting_nexin_WASP-bd-dom"/>
</dbReference>
<dbReference type="eggNOG" id="KOG2575">
    <property type="taxonomic scope" value="Eukaryota"/>
</dbReference>
<evidence type="ECO:0000259" key="17">
    <source>
        <dbReference type="PROSITE" id="PS50002"/>
    </source>
</evidence>
<dbReference type="InterPro" id="IPR027267">
    <property type="entry name" value="AH/BAR_dom_sf"/>
</dbReference>
<keyword evidence="11 16" id="KW-1133">Transmembrane helix</keyword>
<keyword evidence="10" id="KW-0256">Endoplasmic reticulum</keyword>
<feature type="domain" description="PX" evidence="18">
    <location>
        <begin position="698"/>
        <end position="808"/>
    </location>
</feature>
<dbReference type="GO" id="GO:0016197">
    <property type="term" value="P:endosomal transport"/>
    <property type="evidence" value="ECO:0007669"/>
    <property type="project" value="TreeGrafter"/>
</dbReference>
<reference evidence="20" key="1">
    <citation type="submission" date="2011-05" db="EMBL/GenBank/DDBJ databases">
        <authorList>
            <person name="Richards S.R."/>
            <person name="Qu J."/>
            <person name="Jiang H."/>
            <person name="Jhangiani S.N."/>
            <person name="Agravi P."/>
            <person name="Goodspeed R."/>
            <person name="Gross S."/>
            <person name="Mandapat C."/>
            <person name="Jackson L."/>
            <person name="Mathew T."/>
            <person name="Pu L."/>
            <person name="Thornton R."/>
            <person name="Saada N."/>
            <person name="Wilczek-Boney K.B."/>
            <person name="Lee S."/>
            <person name="Kovar C."/>
            <person name="Wu Y."/>
            <person name="Scherer S.E."/>
            <person name="Worley K.C."/>
            <person name="Muzny D.M."/>
            <person name="Gibbs R."/>
        </authorList>
    </citation>
    <scope>NUCLEOTIDE SEQUENCE</scope>
    <source>
        <strain evidence="20">Brora</strain>
    </source>
</reference>
<dbReference type="FunFam" id="3.30.1520.10:FF:000004">
    <property type="entry name" value="Sorting nexin"/>
    <property type="match status" value="1"/>
</dbReference>